<name>A0ACA9SR77_9GLOM</name>
<protein>
    <submittedName>
        <fullName evidence="1">26507_t:CDS:1</fullName>
    </submittedName>
</protein>
<feature type="non-terminal residue" evidence="1">
    <location>
        <position position="146"/>
    </location>
</feature>
<gene>
    <name evidence="1" type="ORF">RPERSI_LOCUS33762</name>
</gene>
<feature type="non-terminal residue" evidence="1">
    <location>
        <position position="1"/>
    </location>
</feature>
<comment type="caution">
    <text evidence="1">The sequence shown here is derived from an EMBL/GenBank/DDBJ whole genome shotgun (WGS) entry which is preliminary data.</text>
</comment>
<dbReference type="Proteomes" id="UP000789920">
    <property type="component" value="Unassembled WGS sequence"/>
</dbReference>
<proteinExistence type="predicted"/>
<evidence type="ECO:0000313" key="1">
    <source>
        <dbReference type="EMBL" id="CAG8845656.1"/>
    </source>
</evidence>
<keyword evidence="2" id="KW-1185">Reference proteome</keyword>
<dbReference type="EMBL" id="CAJVQC010147785">
    <property type="protein sequence ID" value="CAG8845656.1"/>
    <property type="molecule type" value="Genomic_DNA"/>
</dbReference>
<accession>A0ACA9SR77</accession>
<organism evidence="1 2">
    <name type="scientific">Racocetra persica</name>
    <dbReference type="NCBI Taxonomy" id="160502"/>
    <lineage>
        <taxon>Eukaryota</taxon>
        <taxon>Fungi</taxon>
        <taxon>Fungi incertae sedis</taxon>
        <taxon>Mucoromycota</taxon>
        <taxon>Glomeromycotina</taxon>
        <taxon>Glomeromycetes</taxon>
        <taxon>Diversisporales</taxon>
        <taxon>Gigasporaceae</taxon>
        <taxon>Racocetra</taxon>
    </lineage>
</organism>
<reference evidence="1" key="1">
    <citation type="submission" date="2021-06" db="EMBL/GenBank/DDBJ databases">
        <authorList>
            <person name="Kallberg Y."/>
            <person name="Tangrot J."/>
            <person name="Rosling A."/>
        </authorList>
    </citation>
    <scope>NUCLEOTIDE SEQUENCE</scope>
    <source>
        <strain evidence="1">MA461A</strain>
    </source>
</reference>
<evidence type="ECO:0000313" key="2">
    <source>
        <dbReference type="Proteomes" id="UP000789920"/>
    </source>
</evidence>
<sequence length="146" mass="17337">KAIGEISKINNTILHLLNARHESEKNENILESSKNYTQERVVEFLEYIQTTHKNMICRNHLESICHENCPNWFVCTCDRIEFFCGKCKICGCKWSDHDLQKYKIVRRRETFEEVIKDVKDKFDKHLNKSIELKAEEKMKCSGLEIL</sequence>